<reference evidence="2 3" key="1">
    <citation type="submission" date="2020-02" db="EMBL/GenBank/DDBJ databases">
        <authorList>
            <person name="Ma Q."/>
            <person name="Huang Y."/>
            <person name="Song X."/>
            <person name="Pei D."/>
        </authorList>
    </citation>
    <scope>NUCLEOTIDE SEQUENCE [LARGE SCALE GENOMIC DNA]</scope>
    <source>
        <strain evidence="2">Sxm20200214</strain>
        <tissue evidence="2">Leaf</tissue>
    </source>
</reference>
<keyword evidence="3" id="KW-1185">Reference proteome</keyword>
<comment type="caution">
    <text evidence="2">The sequence shown here is derived from an EMBL/GenBank/DDBJ whole genome shotgun (WGS) entry which is preliminary data.</text>
</comment>
<gene>
    <name evidence="2" type="ORF">Bca52824_023464</name>
</gene>
<dbReference type="AlphaFoldDB" id="A0A8X8AVP5"/>
<evidence type="ECO:0000313" key="3">
    <source>
        <dbReference type="Proteomes" id="UP000886595"/>
    </source>
</evidence>
<sequence>MEFKIFGSRDEYGVYRDEGFARGIDGDAIEFLKTTSKNASKNRGRNLHPALQEHASSFTRRELCKKPTPKTRSTRCSLVYLENAKWEKLSMEKSLEEATSFAKEMNWMFSADQRLLKRVQHLELELEDLRQRRTMARQVQYRSTE</sequence>
<keyword evidence="1" id="KW-0175">Coiled coil</keyword>
<name>A0A8X8AVP5_BRACI</name>
<dbReference type="Proteomes" id="UP000886595">
    <property type="component" value="Unassembled WGS sequence"/>
</dbReference>
<organism evidence="2 3">
    <name type="scientific">Brassica carinata</name>
    <name type="common">Ethiopian mustard</name>
    <name type="synonym">Abyssinian cabbage</name>
    <dbReference type="NCBI Taxonomy" id="52824"/>
    <lineage>
        <taxon>Eukaryota</taxon>
        <taxon>Viridiplantae</taxon>
        <taxon>Streptophyta</taxon>
        <taxon>Embryophyta</taxon>
        <taxon>Tracheophyta</taxon>
        <taxon>Spermatophyta</taxon>
        <taxon>Magnoliopsida</taxon>
        <taxon>eudicotyledons</taxon>
        <taxon>Gunneridae</taxon>
        <taxon>Pentapetalae</taxon>
        <taxon>rosids</taxon>
        <taxon>malvids</taxon>
        <taxon>Brassicales</taxon>
        <taxon>Brassicaceae</taxon>
        <taxon>Brassiceae</taxon>
        <taxon>Brassica</taxon>
    </lineage>
</organism>
<feature type="coiled-coil region" evidence="1">
    <location>
        <begin position="112"/>
        <end position="139"/>
    </location>
</feature>
<evidence type="ECO:0000256" key="1">
    <source>
        <dbReference type="SAM" id="Coils"/>
    </source>
</evidence>
<accession>A0A8X8AVP5</accession>
<evidence type="ECO:0000313" key="2">
    <source>
        <dbReference type="EMBL" id="KAG2311907.1"/>
    </source>
</evidence>
<dbReference type="EMBL" id="JAAMPC010000005">
    <property type="protein sequence ID" value="KAG2311907.1"/>
    <property type="molecule type" value="Genomic_DNA"/>
</dbReference>
<proteinExistence type="predicted"/>
<protein>
    <submittedName>
        <fullName evidence="2">Uncharacterized protein</fullName>
    </submittedName>
</protein>